<protein>
    <recommendedName>
        <fullName evidence="1">B12-binding domain-containing protein</fullName>
    </recommendedName>
</protein>
<evidence type="ECO:0000313" key="2">
    <source>
        <dbReference type="EMBL" id="EWC62283.1"/>
    </source>
</evidence>
<evidence type="ECO:0000259" key="1">
    <source>
        <dbReference type="PROSITE" id="PS51332"/>
    </source>
</evidence>
<dbReference type="RefSeq" id="WP_052021051.1">
    <property type="nucleotide sequence ID" value="NZ_AYXG01000082.1"/>
</dbReference>
<organism evidence="2 3">
    <name type="scientific">Actinokineospora spheciospongiae</name>
    <dbReference type="NCBI Taxonomy" id="909613"/>
    <lineage>
        <taxon>Bacteria</taxon>
        <taxon>Bacillati</taxon>
        <taxon>Actinomycetota</taxon>
        <taxon>Actinomycetes</taxon>
        <taxon>Pseudonocardiales</taxon>
        <taxon>Pseudonocardiaceae</taxon>
        <taxon>Actinokineospora</taxon>
    </lineage>
</organism>
<accession>A0A8E2X693</accession>
<dbReference type="OrthoDB" id="3624736at2"/>
<name>W7IPG0_9PSEU</name>
<dbReference type="Gene3D" id="3.40.50.280">
    <property type="entry name" value="Cobalamin-binding domain"/>
    <property type="match status" value="1"/>
</dbReference>
<keyword evidence="3" id="KW-1185">Reference proteome</keyword>
<dbReference type="Proteomes" id="UP000019277">
    <property type="component" value="Unassembled WGS sequence"/>
</dbReference>
<proteinExistence type="predicted"/>
<dbReference type="SUPFAM" id="SSF52242">
    <property type="entry name" value="Cobalamin (vitamin B12)-binding domain"/>
    <property type="match status" value="1"/>
</dbReference>
<comment type="caution">
    <text evidence="2">The sequence shown here is derived from an EMBL/GenBank/DDBJ whole genome shotgun (WGS) entry which is preliminary data.</text>
</comment>
<evidence type="ECO:0000313" key="3">
    <source>
        <dbReference type="Proteomes" id="UP000019277"/>
    </source>
</evidence>
<accession>W7IPG0</accession>
<gene>
    <name evidence="2" type="ORF">UO65_2403</name>
</gene>
<dbReference type="PROSITE" id="PS51332">
    <property type="entry name" value="B12_BINDING"/>
    <property type="match status" value="1"/>
</dbReference>
<dbReference type="GO" id="GO:0031419">
    <property type="term" value="F:cobalamin binding"/>
    <property type="evidence" value="ECO:0007669"/>
    <property type="project" value="InterPro"/>
</dbReference>
<feature type="domain" description="B12-binding" evidence="1">
    <location>
        <begin position="3"/>
        <end position="61"/>
    </location>
</feature>
<dbReference type="InterPro" id="IPR036724">
    <property type="entry name" value="Cobalamin-bd_sf"/>
</dbReference>
<dbReference type="AlphaFoldDB" id="W7IPG0"/>
<dbReference type="GO" id="GO:0046872">
    <property type="term" value="F:metal ion binding"/>
    <property type="evidence" value="ECO:0007669"/>
    <property type="project" value="InterPro"/>
</dbReference>
<dbReference type="STRING" id="909613.UO65_2403"/>
<dbReference type="EMBL" id="AYXG01000082">
    <property type="protein sequence ID" value="EWC62283.1"/>
    <property type="molecule type" value="Genomic_DNA"/>
</dbReference>
<sequence length="97" mass="9691">MSRLRVVLAEPGSPGSGPTGVHAVARELRDAGVEVIHTGPVADPGLVVAAVLQEDADAVAVAERADEVAALLAAADADDIAVVTLDTALSWAEAELG</sequence>
<dbReference type="InterPro" id="IPR006158">
    <property type="entry name" value="Cobalamin-bd"/>
</dbReference>
<reference evidence="2 3" key="1">
    <citation type="journal article" date="2014" name="Genome Announc.">
        <title>Draft Genome Sequence of the Antitrypanosomally Active Sponge-Associated Bacterium Actinokineospora sp. Strain EG49.</title>
        <authorList>
            <person name="Harjes J."/>
            <person name="Ryu T."/>
            <person name="Abdelmohsen U.R."/>
            <person name="Moitinho-Silva L."/>
            <person name="Horn H."/>
            <person name="Ravasi T."/>
            <person name="Hentschel U."/>
        </authorList>
    </citation>
    <scope>NUCLEOTIDE SEQUENCE [LARGE SCALE GENOMIC DNA]</scope>
    <source>
        <strain evidence="2 3">EG49</strain>
    </source>
</reference>